<keyword evidence="7" id="KW-0456">Lyase</keyword>
<feature type="domain" description="Pectate disaccharide-lyase-like central Ig-like" evidence="10">
    <location>
        <begin position="363"/>
        <end position="434"/>
    </location>
</feature>
<dbReference type="AlphaFoldDB" id="A0AB39VV98"/>
<reference evidence="11" key="1">
    <citation type="submission" date="2024-07" db="EMBL/GenBank/DDBJ databases">
        <authorList>
            <person name="Biller S.J."/>
        </authorList>
    </citation>
    <scope>NUCLEOTIDE SEQUENCE</scope>
    <source>
        <strain evidence="11">WC2420</strain>
    </source>
</reference>
<evidence type="ECO:0000256" key="8">
    <source>
        <dbReference type="ARBA" id="ARBA00038263"/>
    </source>
</evidence>
<dbReference type="Gene3D" id="2.160.20.10">
    <property type="entry name" value="Single-stranded right-handed beta-helix, Pectin lyase-like"/>
    <property type="match status" value="1"/>
</dbReference>
<comment type="subcellular location">
    <subcellularLocation>
        <location evidence="2">Secreted</location>
    </subcellularLocation>
</comment>
<comment type="similarity">
    <text evidence="8">Belongs to the polysaccharide lyase 9 family.</text>
</comment>
<dbReference type="SUPFAM" id="SSF51126">
    <property type="entry name" value="Pectin lyase-like"/>
    <property type="match status" value="1"/>
</dbReference>
<evidence type="ECO:0000256" key="7">
    <source>
        <dbReference type="ARBA" id="ARBA00023239"/>
    </source>
</evidence>
<dbReference type="InterPro" id="IPR058863">
    <property type="entry name" value="PelX-like_Ig"/>
</dbReference>
<dbReference type="PANTHER" id="PTHR40088:SF1">
    <property type="entry name" value="PECTATE LYASE PEL9"/>
    <property type="match status" value="1"/>
</dbReference>
<evidence type="ECO:0000259" key="9">
    <source>
        <dbReference type="Pfam" id="PF25849"/>
    </source>
</evidence>
<dbReference type="RefSeq" id="WP_369790180.1">
    <property type="nucleotide sequence ID" value="NZ_CP165628.1"/>
</dbReference>
<dbReference type="InterPro" id="IPR012334">
    <property type="entry name" value="Pectin_lyas_fold"/>
</dbReference>
<dbReference type="SMART" id="SM00710">
    <property type="entry name" value="PbH1"/>
    <property type="match status" value="4"/>
</dbReference>
<protein>
    <submittedName>
        <fullName evidence="11">Right-handed parallel beta-helix repeat-containing protein</fullName>
    </submittedName>
</protein>
<keyword evidence="4" id="KW-0479">Metal-binding</keyword>
<evidence type="ECO:0000256" key="5">
    <source>
        <dbReference type="ARBA" id="ARBA00022729"/>
    </source>
</evidence>
<dbReference type="PANTHER" id="PTHR40088">
    <property type="entry name" value="PECTATE LYASE (EUROFUNG)"/>
    <property type="match status" value="1"/>
</dbReference>
<evidence type="ECO:0000256" key="1">
    <source>
        <dbReference type="ARBA" id="ARBA00001913"/>
    </source>
</evidence>
<evidence type="ECO:0000256" key="3">
    <source>
        <dbReference type="ARBA" id="ARBA00022525"/>
    </source>
</evidence>
<evidence type="ECO:0000256" key="6">
    <source>
        <dbReference type="ARBA" id="ARBA00022837"/>
    </source>
</evidence>
<dbReference type="GO" id="GO:0046872">
    <property type="term" value="F:metal ion binding"/>
    <property type="evidence" value="ECO:0007669"/>
    <property type="project" value="UniProtKB-KW"/>
</dbReference>
<gene>
    <name evidence="11" type="ORF">AB3G37_07370</name>
</gene>
<dbReference type="InterPro" id="IPR006626">
    <property type="entry name" value="PbH1"/>
</dbReference>
<sequence>MLSLILLKASAKTSSRMSPLSFNCEVIHINFHPVMKIKCYIFKSETSFQFNLSVKHSTFETTIFRMDTDMWQGKLLIVALAVGISAQTLAAPLSDSANLIWHSITFGQSTDINFATNVLPKKIGTNATRLADGKTVPAAGTRLNTPFTLESRGGKIGNSHDGLTFFYTRLPANVNFELQADITLNQFGPENGAKPAGQEGAGLLVRDILGNAREPILKPGVEELPAASNMVMNSIMQTGNNLPEVAMIARQGVKHPWGNTGIGIVREAYHPLSTPQNFSLRLIRTNDGFEAAYSSHNSGQWVSKMLKGADIVTQLDKTGYYVGFFASRNAKITVNHAKLILSPADIKPSLPYIPPNLEPYIELMSSPAITKRDGIFQLRSNVNGKMQIKMGDENLLAPKMVRSGEVIAVPVHLQQPSAELNVIFTPDNGKTLTKKFPLRMVQINNPDVVYASPQGEASNDGSQQHPLDFSSAVNLLAPGGTLWMAEGTYPASTIPATASGIAGKPKLLRPQGNNVVFNGLNLDASYWDIKAIAVTQKSFHISGSYNQIDHVVAHNADDTGIWVSSPDGIGRALWASHNLISNSESWGNQDPGRKNADGFAVKMRVGEGNKIVNCYSHDNIDDGFDLFNKIEDGPDGIVTIENSLSVHNGSNGFKLGGEGLPVAHVIHNNVAINNGMDGFTDNFNPGALVVENNISINNKRFNFLFRPSPYTTTEHQGIFKENISLRTDAGKLSDIVSGNIYSGNDFIVKK</sequence>
<dbReference type="GO" id="GO:0005576">
    <property type="term" value="C:extracellular region"/>
    <property type="evidence" value="ECO:0007669"/>
    <property type="project" value="UniProtKB-SubCell"/>
</dbReference>
<keyword evidence="3" id="KW-0964">Secreted</keyword>
<evidence type="ECO:0000256" key="2">
    <source>
        <dbReference type="ARBA" id="ARBA00004613"/>
    </source>
</evidence>
<evidence type="ECO:0000259" key="10">
    <source>
        <dbReference type="Pfam" id="PF25850"/>
    </source>
</evidence>
<evidence type="ECO:0000313" key="11">
    <source>
        <dbReference type="EMBL" id="XDU73889.1"/>
    </source>
</evidence>
<proteinExistence type="inferred from homology"/>
<name>A0AB39VV98_9GAMM</name>
<accession>A0AB39VV98</accession>
<dbReference type="Pfam" id="PF25849">
    <property type="entry name" value="PelX_N"/>
    <property type="match status" value="1"/>
</dbReference>
<dbReference type="InterPro" id="IPR011050">
    <property type="entry name" value="Pectin_lyase_fold/virulence"/>
</dbReference>
<keyword evidence="5" id="KW-0732">Signal</keyword>
<comment type="cofactor">
    <cofactor evidence="1">
        <name>Ca(2+)</name>
        <dbReference type="ChEBI" id="CHEBI:29108"/>
    </cofactor>
</comment>
<dbReference type="InterPro" id="IPR058953">
    <property type="entry name" value="PelX-like_N"/>
</dbReference>
<dbReference type="Pfam" id="PF25850">
    <property type="entry name" value="PelX_Ig"/>
    <property type="match status" value="1"/>
</dbReference>
<evidence type="ECO:0000256" key="4">
    <source>
        <dbReference type="ARBA" id="ARBA00022723"/>
    </source>
</evidence>
<dbReference type="EMBL" id="CP165628">
    <property type="protein sequence ID" value="XDU73889.1"/>
    <property type="molecule type" value="Genomic_DNA"/>
</dbReference>
<dbReference type="InterPro" id="IPR052052">
    <property type="entry name" value="Polysaccharide_Lyase_9"/>
</dbReference>
<dbReference type="GO" id="GO:0016837">
    <property type="term" value="F:carbon-oxygen lyase activity, acting on polysaccharides"/>
    <property type="evidence" value="ECO:0007669"/>
    <property type="project" value="TreeGrafter"/>
</dbReference>
<organism evidence="11">
    <name type="scientific">Rouxiella sp. WC2420</name>
    <dbReference type="NCBI Taxonomy" id="3234145"/>
    <lineage>
        <taxon>Bacteria</taxon>
        <taxon>Pseudomonadati</taxon>
        <taxon>Pseudomonadota</taxon>
        <taxon>Gammaproteobacteria</taxon>
        <taxon>Enterobacterales</taxon>
        <taxon>Yersiniaceae</taxon>
        <taxon>Rouxiella</taxon>
    </lineage>
</organism>
<keyword evidence="6" id="KW-0106">Calcium</keyword>
<feature type="domain" description="Pectate disaccharide-lyase-like N-terminal" evidence="9">
    <location>
        <begin position="102"/>
        <end position="344"/>
    </location>
</feature>